<feature type="compositionally biased region" description="Basic residues" evidence="8">
    <location>
        <begin position="13"/>
        <end position="33"/>
    </location>
</feature>
<evidence type="ECO:0000313" key="10">
    <source>
        <dbReference type="Proteomes" id="UP001652740"/>
    </source>
</evidence>
<keyword evidence="2 7" id="KW-1003">Cell membrane</keyword>
<dbReference type="OrthoDB" id="8887313at2759"/>
<feature type="transmembrane region" description="Helical" evidence="9">
    <location>
        <begin position="170"/>
        <end position="189"/>
    </location>
</feature>
<evidence type="ECO:0000256" key="3">
    <source>
        <dbReference type="ARBA" id="ARBA00022692"/>
    </source>
</evidence>
<evidence type="ECO:0000256" key="6">
    <source>
        <dbReference type="ARBA" id="ARBA00025718"/>
    </source>
</evidence>
<comment type="similarity">
    <text evidence="6 7">Belongs to the Vang family.</text>
</comment>
<feature type="region of interest" description="Disordered" evidence="8">
    <location>
        <begin position="1"/>
        <end position="54"/>
    </location>
</feature>
<keyword evidence="3 9" id="KW-0812">Transmembrane</keyword>
<accession>A0A6J1WFN6</accession>
<name>A0A6J1WFN6_GALME</name>
<evidence type="ECO:0000256" key="8">
    <source>
        <dbReference type="SAM" id="MobiDB-lite"/>
    </source>
</evidence>
<dbReference type="AlphaFoldDB" id="A0A6J1WFN6"/>
<evidence type="ECO:0000256" key="1">
    <source>
        <dbReference type="ARBA" id="ARBA00004651"/>
    </source>
</evidence>
<feature type="compositionally biased region" description="Polar residues" evidence="8">
    <location>
        <begin position="338"/>
        <end position="353"/>
    </location>
</feature>
<dbReference type="PIRSF" id="PIRSF007991">
    <property type="entry name" value="Strabismus"/>
    <property type="match status" value="1"/>
</dbReference>
<keyword evidence="10" id="KW-1185">Reference proteome</keyword>
<dbReference type="RefSeq" id="XP_026748801.1">
    <property type="nucleotide sequence ID" value="XM_026893000.2"/>
</dbReference>
<evidence type="ECO:0000256" key="2">
    <source>
        <dbReference type="ARBA" id="ARBA00022475"/>
    </source>
</evidence>
<dbReference type="Proteomes" id="UP001652740">
    <property type="component" value="Unplaced"/>
</dbReference>
<reference evidence="11 12" key="1">
    <citation type="submission" date="2025-04" db="UniProtKB">
        <authorList>
            <consortium name="RefSeq"/>
        </authorList>
    </citation>
    <scope>IDENTIFICATION</scope>
    <source>
        <tissue evidence="11 12">Whole adult</tissue>
    </source>
</reference>
<sequence length="562" mass="62514">METESVRSELSSRSRRSSRHRQHTHRSTRSTKSQRKDCGDNTMAPFQTSVNINPEMGRDGQEVIEVQILPQDENWGETTTAVTGNTSEGSQSMEDIGNWPMENDTGLGFLCSRYFGTTISLGLAFVSFVSPLTMVVLPKIGFFPDLSDNIAIQPSQRIQLLACTAECKGILLSLAFKLVLLAIGVWAVFLRPRNAILPRIFVFRAMTLVIVAVCIFSYWLFYIVQITEATKALAVGEDAIDYKSLVGYVSNFADTLLFIHYVAVILMEIRHLEPVYYIKVVRSPDGESRSYSIGQLSIQRAAVWVLQKYYTEFPIYNPYLEKIPISKSQRRAQSSIKFYDVDSSNTNPSSGQPRTGAGSCTGSGGRRREAGSAHNERYYEEAERERRVRKRRARLLAAADDAFAHVRRLRAAPAAAAAASAASGVLGPREAAAAVFPSLARALQKYLRATRQQPRHSADSVLAHLARCLAQDASPRAFVEPFVVEGPVLAHEQEARALQRWALISDHLLARPLAAGVHFQLRQGDVYLLCSVKRLPKFSLAEEVVDPKSNRFVLRLNSETSV</sequence>
<gene>
    <name evidence="11 12" type="primary">LOC113509635</name>
</gene>
<evidence type="ECO:0000256" key="5">
    <source>
        <dbReference type="ARBA" id="ARBA00023136"/>
    </source>
</evidence>
<keyword evidence="5 7" id="KW-0472">Membrane</keyword>
<dbReference type="InterPro" id="IPR009539">
    <property type="entry name" value="VANGL"/>
</dbReference>
<feature type="region of interest" description="Disordered" evidence="8">
    <location>
        <begin position="338"/>
        <end position="384"/>
    </location>
</feature>
<organism evidence="10 11">
    <name type="scientific">Galleria mellonella</name>
    <name type="common">Greater wax moth</name>
    <dbReference type="NCBI Taxonomy" id="7137"/>
    <lineage>
        <taxon>Eukaryota</taxon>
        <taxon>Metazoa</taxon>
        <taxon>Ecdysozoa</taxon>
        <taxon>Arthropoda</taxon>
        <taxon>Hexapoda</taxon>
        <taxon>Insecta</taxon>
        <taxon>Pterygota</taxon>
        <taxon>Neoptera</taxon>
        <taxon>Endopterygota</taxon>
        <taxon>Lepidoptera</taxon>
        <taxon>Glossata</taxon>
        <taxon>Ditrysia</taxon>
        <taxon>Pyraloidea</taxon>
        <taxon>Pyralidae</taxon>
        <taxon>Galleriinae</taxon>
        <taxon>Galleria</taxon>
    </lineage>
</organism>
<protein>
    <recommendedName>
        <fullName evidence="7">Vang-like protein</fullName>
    </recommendedName>
</protein>
<feature type="transmembrane region" description="Helical" evidence="9">
    <location>
        <begin position="201"/>
        <end position="225"/>
    </location>
</feature>
<feature type="compositionally biased region" description="Basic and acidic residues" evidence="8">
    <location>
        <begin position="1"/>
        <end position="12"/>
    </location>
</feature>
<dbReference type="KEGG" id="gmw:113509635"/>
<evidence type="ECO:0000313" key="12">
    <source>
        <dbReference type="RefSeq" id="XP_031766623.1"/>
    </source>
</evidence>
<dbReference type="RefSeq" id="XP_031766623.1">
    <property type="nucleotide sequence ID" value="XM_031910763.1"/>
</dbReference>
<comment type="subcellular location">
    <subcellularLocation>
        <location evidence="1">Cell membrane</location>
        <topology evidence="1">Multi-pass membrane protein</topology>
    </subcellularLocation>
</comment>
<dbReference type="GO" id="GO:0005886">
    <property type="term" value="C:plasma membrane"/>
    <property type="evidence" value="ECO:0007669"/>
    <property type="project" value="UniProtKB-SubCell"/>
</dbReference>
<feature type="compositionally biased region" description="Basic and acidic residues" evidence="8">
    <location>
        <begin position="366"/>
        <end position="384"/>
    </location>
</feature>
<evidence type="ECO:0000256" key="9">
    <source>
        <dbReference type="SAM" id="Phobius"/>
    </source>
</evidence>
<evidence type="ECO:0000256" key="7">
    <source>
        <dbReference type="PIRNR" id="PIRNR007991"/>
    </source>
</evidence>
<feature type="transmembrane region" description="Helical" evidence="9">
    <location>
        <begin position="114"/>
        <end position="137"/>
    </location>
</feature>
<evidence type="ECO:0000313" key="11">
    <source>
        <dbReference type="RefSeq" id="XP_026748801.1"/>
    </source>
</evidence>
<evidence type="ECO:0000256" key="4">
    <source>
        <dbReference type="ARBA" id="ARBA00022989"/>
    </source>
</evidence>
<dbReference type="GeneID" id="113509635"/>
<keyword evidence="4 9" id="KW-1133">Transmembrane helix</keyword>
<dbReference type="PANTHER" id="PTHR20886">
    <property type="entry name" value="VANG-LIKE PROTEIN"/>
    <property type="match status" value="1"/>
</dbReference>
<dbReference type="Pfam" id="PF06638">
    <property type="entry name" value="Strabismus"/>
    <property type="match status" value="1"/>
</dbReference>
<dbReference type="CTD" id="35922"/>
<proteinExistence type="inferred from homology"/>